<feature type="transmembrane region" description="Helical" evidence="6">
    <location>
        <begin position="484"/>
        <end position="502"/>
    </location>
</feature>
<feature type="signal peptide" evidence="7">
    <location>
        <begin position="1"/>
        <end position="31"/>
    </location>
</feature>
<dbReference type="NCBIfam" id="TIGR00361">
    <property type="entry name" value="ComEC_Rec2"/>
    <property type="match status" value="1"/>
</dbReference>
<dbReference type="OrthoDB" id="9790149at2"/>
<dbReference type="InterPro" id="IPR001279">
    <property type="entry name" value="Metallo-B-lactamas"/>
</dbReference>
<dbReference type="Gene3D" id="3.60.15.10">
    <property type="entry name" value="Ribonuclease Z/Hydroxyacylglutathione hydrolase-like"/>
    <property type="match status" value="1"/>
</dbReference>
<comment type="subcellular location">
    <subcellularLocation>
        <location evidence="1">Cell membrane</location>
        <topology evidence="1">Multi-pass membrane protein</topology>
    </subcellularLocation>
</comment>
<keyword evidence="10" id="KW-1185">Reference proteome</keyword>
<sequence>MRRLRAWIHTHTSLSAAAAAAAALMSAALLALDPTLGECLVLAALPAPGALAVAWLSPRIPWRLPLGVAAAAATLLCLSFAYQQAERAARAPARDWIGEERHELEVHLELTSGPLPQARGYTYDARLLGSDVDALNALLPARPPKVRLFYPHDHHPAGASLPRAGDRLRAWARLRRFAPGSRPGERPARQLMERRSYLASVTLREPPQLQEPQQPAPTLRLARALSDRRLALERRVATHLQGDALAVTWAMLTASRGLIRPEFRAPFDQTSTSHVLAISGLHFGVIAALITFALRLLLDPLARLYCWVPRQRLLVVPSLLCLLAYLVAIGAPISAQRAFLMVALASMTLLIARRLRPTSVLWTVAAALLIHSPHLLVEVGFQLSMAATAGILLFYQGRPAWLRPPQGPDAHQESRRSRRLRALGLFVGVSTAASVATLPPLIALSAELPVSGFWTNLIVIPLVGSLIFPLMVAGALLTSIYEPVAGVLLNLAGSLFLGLHHALHQVADWPLNELRLGTPSPLEWGAMWVACALAVAGGLRLRPCLIALLIWALGATPTWIHGHLVDSPTLKVHMIDVGQGDATLIEMPGGQTLLIDAGGSPHGPDPGLQRVAPYLRALGVRHLDALILTHADLDHYGGINALMRPFKPRIFIARQRPDHAPTHRLAHQAALQGAYLPRLPATLTISDGHATLTLLSPPDEMPSENDRSLVAILTYAGATLTLTGDLEEAGERWLLSRASELSLPSVVYKAGHHGSRTSSSPELLNLLQPRIALVSVGRPSPFGHPHTEVLERFQARNIQVFRTDHHGSTRLEVEHDGTLRIIPTRWPWDQR</sequence>
<evidence type="ECO:0000313" key="10">
    <source>
        <dbReference type="Proteomes" id="UP000249169"/>
    </source>
</evidence>
<evidence type="ECO:0000313" key="9">
    <source>
        <dbReference type="EMBL" id="RAL20614.1"/>
    </source>
</evidence>
<evidence type="ECO:0000256" key="1">
    <source>
        <dbReference type="ARBA" id="ARBA00004651"/>
    </source>
</evidence>
<name>A0A328C2G3_9DELT</name>
<reference evidence="9 10" key="1">
    <citation type="submission" date="2018-05" db="EMBL/GenBank/DDBJ databases">
        <title>Lujinxingia marina gen. nov. sp. nov., a new facultative anaerobic member of the class Deltaproteobacteria, and proposal of Lujinxingaceae fam. nov.</title>
        <authorList>
            <person name="Li C.-M."/>
        </authorList>
    </citation>
    <scope>NUCLEOTIDE SEQUENCE [LARGE SCALE GENOMIC DNA]</scope>
    <source>
        <strain evidence="9 10">B210</strain>
    </source>
</reference>
<dbReference type="InterPro" id="IPR036866">
    <property type="entry name" value="RibonucZ/Hydroxyglut_hydro"/>
</dbReference>
<dbReference type="SMART" id="SM00849">
    <property type="entry name" value="Lactamase_B"/>
    <property type="match status" value="1"/>
</dbReference>
<feature type="transmembrane region" description="Helical" evidence="6">
    <location>
        <begin position="422"/>
        <end position="442"/>
    </location>
</feature>
<dbReference type="AlphaFoldDB" id="A0A328C2G3"/>
<dbReference type="InterPro" id="IPR035681">
    <property type="entry name" value="ComA-like_MBL"/>
</dbReference>
<dbReference type="GO" id="GO:0005886">
    <property type="term" value="C:plasma membrane"/>
    <property type="evidence" value="ECO:0007669"/>
    <property type="project" value="UniProtKB-SubCell"/>
</dbReference>
<evidence type="ECO:0000259" key="8">
    <source>
        <dbReference type="SMART" id="SM00849"/>
    </source>
</evidence>
<keyword evidence="7" id="KW-0732">Signal</keyword>
<evidence type="ECO:0000256" key="7">
    <source>
        <dbReference type="SAM" id="SignalP"/>
    </source>
</evidence>
<dbReference type="CDD" id="cd07731">
    <property type="entry name" value="ComA-like_MBL-fold"/>
    <property type="match status" value="1"/>
</dbReference>
<dbReference type="InterPro" id="IPR004477">
    <property type="entry name" value="ComEC_N"/>
</dbReference>
<proteinExistence type="predicted"/>
<dbReference type="Pfam" id="PF00753">
    <property type="entry name" value="Lactamase_B"/>
    <property type="match status" value="1"/>
</dbReference>
<feature type="domain" description="Metallo-beta-lactamase" evidence="8">
    <location>
        <begin position="579"/>
        <end position="778"/>
    </location>
</feature>
<protein>
    <submittedName>
        <fullName evidence="9">DNA internalization-related competence protein ComEC/Rec2</fullName>
    </submittedName>
</protein>
<gene>
    <name evidence="9" type="ORF">DL240_16415</name>
</gene>
<feature type="transmembrane region" description="Helical" evidence="6">
    <location>
        <begin position="61"/>
        <end position="82"/>
    </location>
</feature>
<feature type="transmembrane region" description="Helical" evidence="6">
    <location>
        <begin position="454"/>
        <end position="477"/>
    </location>
</feature>
<keyword evidence="2" id="KW-1003">Cell membrane</keyword>
<feature type="transmembrane region" description="Helical" evidence="6">
    <location>
        <begin position="546"/>
        <end position="564"/>
    </location>
</feature>
<organism evidence="9 10">
    <name type="scientific">Lujinxingia litoralis</name>
    <dbReference type="NCBI Taxonomy" id="2211119"/>
    <lineage>
        <taxon>Bacteria</taxon>
        <taxon>Deltaproteobacteria</taxon>
        <taxon>Bradymonadales</taxon>
        <taxon>Lujinxingiaceae</taxon>
        <taxon>Lujinxingia</taxon>
    </lineage>
</organism>
<dbReference type="EMBL" id="QHKO01000009">
    <property type="protein sequence ID" value="RAL20614.1"/>
    <property type="molecule type" value="Genomic_DNA"/>
</dbReference>
<dbReference type="PANTHER" id="PTHR30619">
    <property type="entry name" value="DNA INTERNALIZATION/COMPETENCE PROTEIN COMEC/REC2"/>
    <property type="match status" value="1"/>
</dbReference>
<dbReference type="Pfam" id="PF03772">
    <property type="entry name" value="Competence"/>
    <property type="match status" value="1"/>
</dbReference>
<keyword evidence="3 6" id="KW-0812">Transmembrane</keyword>
<evidence type="ECO:0000256" key="6">
    <source>
        <dbReference type="SAM" id="Phobius"/>
    </source>
</evidence>
<feature type="chain" id="PRO_5016302364" evidence="7">
    <location>
        <begin position="32"/>
        <end position="831"/>
    </location>
</feature>
<dbReference type="SUPFAM" id="SSF56281">
    <property type="entry name" value="Metallo-hydrolase/oxidoreductase"/>
    <property type="match status" value="1"/>
</dbReference>
<dbReference type="InterPro" id="IPR052159">
    <property type="entry name" value="Competence_DNA_uptake"/>
</dbReference>
<accession>A0A328C2G3</accession>
<feature type="transmembrane region" description="Helical" evidence="6">
    <location>
        <begin position="522"/>
        <end position="539"/>
    </location>
</feature>
<feature type="transmembrane region" description="Helical" evidence="6">
    <location>
        <begin position="274"/>
        <end position="294"/>
    </location>
</feature>
<evidence type="ECO:0000256" key="5">
    <source>
        <dbReference type="ARBA" id="ARBA00023136"/>
    </source>
</evidence>
<evidence type="ECO:0000256" key="3">
    <source>
        <dbReference type="ARBA" id="ARBA00022692"/>
    </source>
</evidence>
<dbReference type="InterPro" id="IPR004797">
    <property type="entry name" value="Competence_ComEC/Rec2"/>
</dbReference>
<evidence type="ECO:0000256" key="4">
    <source>
        <dbReference type="ARBA" id="ARBA00022989"/>
    </source>
</evidence>
<dbReference type="NCBIfam" id="TIGR00360">
    <property type="entry name" value="ComEC_N-term"/>
    <property type="match status" value="1"/>
</dbReference>
<evidence type="ECO:0000256" key="2">
    <source>
        <dbReference type="ARBA" id="ARBA00022475"/>
    </source>
</evidence>
<dbReference type="GO" id="GO:0030420">
    <property type="term" value="P:establishment of competence for transformation"/>
    <property type="evidence" value="ECO:0007669"/>
    <property type="project" value="InterPro"/>
</dbReference>
<dbReference type="PANTHER" id="PTHR30619:SF1">
    <property type="entry name" value="RECOMBINATION PROTEIN 2"/>
    <property type="match status" value="1"/>
</dbReference>
<keyword evidence="5 6" id="KW-0472">Membrane</keyword>
<comment type="caution">
    <text evidence="9">The sequence shown here is derived from an EMBL/GenBank/DDBJ whole genome shotgun (WGS) entry which is preliminary data.</text>
</comment>
<keyword evidence="4 6" id="KW-1133">Transmembrane helix</keyword>
<dbReference type="RefSeq" id="WP_111730980.1">
    <property type="nucleotide sequence ID" value="NZ_QHKO01000009.1"/>
</dbReference>
<dbReference type="Proteomes" id="UP000249169">
    <property type="component" value="Unassembled WGS sequence"/>
</dbReference>
<feature type="transmembrane region" description="Helical" evidence="6">
    <location>
        <begin position="314"/>
        <end position="331"/>
    </location>
</feature>